<dbReference type="Gene3D" id="3.40.50.1220">
    <property type="entry name" value="TPP-binding domain"/>
    <property type="match status" value="1"/>
</dbReference>
<dbReference type="SUPFAM" id="SSF52467">
    <property type="entry name" value="DHS-like NAD/FAD-binding domain"/>
    <property type="match status" value="1"/>
</dbReference>
<name>A0A8J3ZBQ3_9ACTN</name>
<dbReference type="EMBL" id="BOPG01000061">
    <property type="protein sequence ID" value="GIJ60902.1"/>
    <property type="molecule type" value="Genomic_DNA"/>
</dbReference>
<evidence type="ECO:0000313" key="8">
    <source>
        <dbReference type="Proteomes" id="UP000612585"/>
    </source>
</evidence>
<dbReference type="GO" id="GO:0030976">
    <property type="term" value="F:thiamine pyrophosphate binding"/>
    <property type="evidence" value="ECO:0007669"/>
    <property type="project" value="InterPro"/>
</dbReference>
<evidence type="ECO:0000256" key="2">
    <source>
        <dbReference type="ARBA" id="ARBA00023052"/>
    </source>
</evidence>
<dbReference type="CDD" id="cd07035">
    <property type="entry name" value="TPP_PYR_POX_like"/>
    <property type="match status" value="1"/>
</dbReference>
<proteinExistence type="inferred from homology"/>
<keyword evidence="8" id="KW-1185">Reference proteome</keyword>
<dbReference type="PANTHER" id="PTHR18968">
    <property type="entry name" value="THIAMINE PYROPHOSPHATE ENZYMES"/>
    <property type="match status" value="1"/>
</dbReference>
<dbReference type="AlphaFoldDB" id="A0A8J3ZBQ3"/>
<dbReference type="GO" id="GO:0050660">
    <property type="term" value="F:flavin adenine dinucleotide binding"/>
    <property type="evidence" value="ECO:0007669"/>
    <property type="project" value="TreeGrafter"/>
</dbReference>
<dbReference type="SUPFAM" id="SSF52518">
    <property type="entry name" value="Thiamin diphosphate-binding fold (THDP-binding)"/>
    <property type="match status" value="2"/>
</dbReference>
<protein>
    <submittedName>
        <fullName evidence="7">Benzoylformate decarboxylase</fullName>
    </submittedName>
</protein>
<reference evidence="7" key="1">
    <citation type="submission" date="2021-01" db="EMBL/GenBank/DDBJ databases">
        <title>Whole genome shotgun sequence of Virgisporangium aurantiacum NBRC 16421.</title>
        <authorList>
            <person name="Komaki H."/>
            <person name="Tamura T."/>
        </authorList>
    </citation>
    <scope>NUCLEOTIDE SEQUENCE</scope>
    <source>
        <strain evidence="7">NBRC 16421</strain>
    </source>
</reference>
<keyword evidence="2 3" id="KW-0786">Thiamine pyrophosphate</keyword>
<organism evidence="7 8">
    <name type="scientific">Virgisporangium aurantiacum</name>
    <dbReference type="NCBI Taxonomy" id="175570"/>
    <lineage>
        <taxon>Bacteria</taxon>
        <taxon>Bacillati</taxon>
        <taxon>Actinomycetota</taxon>
        <taxon>Actinomycetes</taxon>
        <taxon>Micromonosporales</taxon>
        <taxon>Micromonosporaceae</taxon>
        <taxon>Virgisporangium</taxon>
    </lineage>
</organism>
<dbReference type="GO" id="GO:0003984">
    <property type="term" value="F:acetolactate synthase activity"/>
    <property type="evidence" value="ECO:0007669"/>
    <property type="project" value="TreeGrafter"/>
</dbReference>
<feature type="domain" description="Thiamine pyrophosphate enzyme TPP-binding" evidence="5">
    <location>
        <begin position="374"/>
        <end position="515"/>
    </location>
</feature>
<sequence length="530" mass="55857">MTVREAVIGFLRSVGVDAIFGNPGSTELRMLRDWPDDLTYVLGLQESVVVATAAGYAIGTGRAAFVSLHSAGGVGHALGSVFTAYRDRVPLLILAGQQTRGMLPTRPFLAADEPAAFPRPYVKWSAQPSRAEDVPAALAEAYRVAMTPPRGPVFLSVPEDDWDAPAEPVPVRAVHADFVGDPAGLRAVADALDRAEAPALVIGAGVDQEGAQDLAVALAERTRAAVWIGPMSGRSGFPEDHRLFQGFLPPVRDQLATALQNHDVVVALGAPVFRYHVHAGGPFLPDGTRLFQLDCDPSDAAWAPVGTSILTTVKAGLAVLLDLVAERDRPDPPVRARPEPARAEDPVRAAFVVDTLRRLMPPGAVLVEEAPSHREVLHRRLPVTRPGGFVTTGSGSLGWGLPVAVGRALASGGERVVCLLGDGSTMYSVQALWTAARHRVPVTFVVLNNHGYAAVRQLGERLDVKDPPGTELEGIDFVGVARGLGCPGHRVTGAADLEPVLRAALAADGPVLVEVPVADDEAPGYVRPPG</sequence>
<dbReference type="RefSeq" id="WP_204005559.1">
    <property type="nucleotide sequence ID" value="NZ_BOPG01000061.1"/>
</dbReference>
<evidence type="ECO:0000259" key="6">
    <source>
        <dbReference type="Pfam" id="PF02776"/>
    </source>
</evidence>
<dbReference type="CDD" id="cd02002">
    <property type="entry name" value="TPP_BFDC"/>
    <property type="match status" value="1"/>
</dbReference>
<dbReference type="GO" id="GO:0000287">
    <property type="term" value="F:magnesium ion binding"/>
    <property type="evidence" value="ECO:0007669"/>
    <property type="project" value="InterPro"/>
</dbReference>
<evidence type="ECO:0000256" key="1">
    <source>
        <dbReference type="ARBA" id="ARBA00007812"/>
    </source>
</evidence>
<dbReference type="PANTHER" id="PTHR18968:SF133">
    <property type="entry name" value="BENZOYLFORMATE DECARBOXYLASE"/>
    <property type="match status" value="1"/>
</dbReference>
<dbReference type="InterPro" id="IPR011766">
    <property type="entry name" value="TPP_enzyme_TPP-bd"/>
</dbReference>
<dbReference type="Pfam" id="PF00205">
    <property type="entry name" value="TPP_enzyme_M"/>
    <property type="match status" value="1"/>
</dbReference>
<dbReference type="Pfam" id="PF02775">
    <property type="entry name" value="TPP_enzyme_C"/>
    <property type="match status" value="1"/>
</dbReference>
<evidence type="ECO:0000259" key="5">
    <source>
        <dbReference type="Pfam" id="PF02775"/>
    </source>
</evidence>
<comment type="caution">
    <text evidence="7">The sequence shown here is derived from an EMBL/GenBank/DDBJ whole genome shotgun (WGS) entry which is preliminary data.</text>
</comment>
<dbReference type="InterPro" id="IPR012000">
    <property type="entry name" value="Thiamin_PyroP_enz_cen_dom"/>
</dbReference>
<evidence type="ECO:0000259" key="4">
    <source>
        <dbReference type="Pfam" id="PF00205"/>
    </source>
</evidence>
<dbReference type="InterPro" id="IPR029061">
    <property type="entry name" value="THDP-binding"/>
</dbReference>
<dbReference type="Proteomes" id="UP000612585">
    <property type="component" value="Unassembled WGS sequence"/>
</dbReference>
<dbReference type="InterPro" id="IPR029035">
    <property type="entry name" value="DHS-like_NAD/FAD-binding_dom"/>
</dbReference>
<dbReference type="InterPro" id="IPR045229">
    <property type="entry name" value="TPP_enz"/>
</dbReference>
<evidence type="ECO:0000313" key="7">
    <source>
        <dbReference type="EMBL" id="GIJ60902.1"/>
    </source>
</evidence>
<evidence type="ECO:0000256" key="3">
    <source>
        <dbReference type="RuleBase" id="RU362132"/>
    </source>
</evidence>
<accession>A0A8J3ZBQ3</accession>
<dbReference type="Pfam" id="PF02776">
    <property type="entry name" value="TPP_enzyme_N"/>
    <property type="match status" value="1"/>
</dbReference>
<dbReference type="NCBIfam" id="NF005485">
    <property type="entry name" value="PRK07092.1"/>
    <property type="match status" value="1"/>
</dbReference>
<feature type="domain" description="Thiamine pyrophosphate enzyme central" evidence="4">
    <location>
        <begin position="186"/>
        <end position="318"/>
    </location>
</feature>
<comment type="similarity">
    <text evidence="1 3">Belongs to the TPP enzyme family.</text>
</comment>
<dbReference type="InterPro" id="IPR012001">
    <property type="entry name" value="Thiamin_PyroP_enz_TPP-bd_dom"/>
</dbReference>
<feature type="domain" description="Thiamine pyrophosphate enzyme N-terminal TPP-binding" evidence="6">
    <location>
        <begin position="1"/>
        <end position="103"/>
    </location>
</feature>
<dbReference type="Gene3D" id="3.40.50.970">
    <property type="match status" value="2"/>
</dbReference>
<gene>
    <name evidence="7" type="primary">mdlC_2</name>
    <name evidence="7" type="ORF">Vau01_084180</name>
</gene>